<evidence type="ECO:0000313" key="3">
    <source>
        <dbReference type="Proteomes" id="UP000077002"/>
    </source>
</evidence>
<name>A0A177F8J6_9EURO</name>
<accession>A0A177F8J6</accession>
<feature type="compositionally biased region" description="Basic and acidic residues" evidence="1">
    <location>
        <begin position="123"/>
        <end position="139"/>
    </location>
</feature>
<dbReference type="OrthoDB" id="4137851at2759"/>
<gene>
    <name evidence="2" type="ORF">AYO21_05702</name>
</gene>
<dbReference type="EMBL" id="LVKK01000037">
    <property type="protein sequence ID" value="OAG40021.1"/>
    <property type="molecule type" value="Genomic_DNA"/>
</dbReference>
<evidence type="ECO:0000256" key="1">
    <source>
        <dbReference type="SAM" id="MobiDB-lite"/>
    </source>
</evidence>
<proteinExistence type="predicted"/>
<dbReference type="AlphaFoldDB" id="A0A177F8J6"/>
<feature type="region of interest" description="Disordered" evidence="1">
    <location>
        <begin position="108"/>
        <end position="140"/>
    </location>
</feature>
<evidence type="ECO:0000313" key="2">
    <source>
        <dbReference type="EMBL" id="OAG40021.1"/>
    </source>
</evidence>
<dbReference type="Proteomes" id="UP000077002">
    <property type="component" value="Unassembled WGS sequence"/>
</dbReference>
<protein>
    <submittedName>
        <fullName evidence="2">Uncharacterized protein</fullName>
    </submittedName>
</protein>
<reference evidence="2 3" key="1">
    <citation type="submission" date="2016-03" db="EMBL/GenBank/DDBJ databases">
        <title>Draft genome sequence of the Fonsecaea monophora CBS 269.37.</title>
        <authorList>
            <person name="Bombassaro A."/>
            <person name="Vinicius W.A."/>
            <person name="De Hoog S."/>
            <person name="Sun J."/>
            <person name="Souza E.M."/>
            <person name="Raittz R.T."/>
            <person name="Costa F."/>
            <person name="Leao A.C."/>
            <person name="Tadra-Sfeir M.Z."/>
            <person name="Baura V."/>
            <person name="Balsanelli E."/>
            <person name="Pedrosa F.O."/>
            <person name="Moreno L.F."/>
            <person name="Steffens M.B."/>
            <person name="Xi L."/>
            <person name="Bocca A.L."/>
            <person name="Felipe M.S."/>
            <person name="Teixeira M."/>
            <person name="Telles Filho F.Q."/>
            <person name="Azevedo C.M."/>
            <person name="Gomes R."/>
            <person name="Vicente V.A."/>
        </authorList>
    </citation>
    <scope>NUCLEOTIDE SEQUENCE [LARGE SCALE GENOMIC DNA]</scope>
    <source>
        <strain evidence="2 3">CBS 269.37</strain>
    </source>
</reference>
<dbReference type="RefSeq" id="XP_022511973.1">
    <property type="nucleotide sequence ID" value="XM_022655669.1"/>
</dbReference>
<sequence length="206" mass="23659">MAPNRSISVQADQKMLAGHIADGSLTIEQSPLYVAMLTKPPFRLTGQPADGIEYYYCYYEDCGFLWAMQWSPQPRKRVWRSMTMHSYKKIAIPRLCRVCREAFNKQSSVEEGHQMGKQQAETLSDKYEKRRTETREDTSRMMSTAGFEDIPLGAPAEEEDQTLAKDLSWDVIEESDANEEWSIINHFGCAAIEHRDAHMDTELARP</sequence>
<keyword evidence="3" id="KW-1185">Reference proteome</keyword>
<dbReference type="GeneID" id="34600866"/>
<organism evidence="2 3">
    <name type="scientific">Fonsecaea monophora</name>
    <dbReference type="NCBI Taxonomy" id="254056"/>
    <lineage>
        <taxon>Eukaryota</taxon>
        <taxon>Fungi</taxon>
        <taxon>Dikarya</taxon>
        <taxon>Ascomycota</taxon>
        <taxon>Pezizomycotina</taxon>
        <taxon>Eurotiomycetes</taxon>
        <taxon>Chaetothyriomycetidae</taxon>
        <taxon>Chaetothyriales</taxon>
        <taxon>Herpotrichiellaceae</taxon>
        <taxon>Fonsecaea</taxon>
    </lineage>
</organism>
<comment type="caution">
    <text evidence="2">The sequence shown here is derived from an EMBL/GenBank/DDBJ whole genome shotgun (WGS) entry which is preliminary data.</text>
</comment>